<proteinExistence type="inferred from homology"/>
<feature type="transmembrane region" description="Helical" evidence="7">
    <location>
        <begin position="129"/>
        <end position="156"/>
    </location>
</feature>
<accession>A0ABD1T7W0</accession>
<comment type="caution">
    <text evidence="10">The sequence shown here is derived from an EMBL/GenBank/DDBJ whole genome shotgun (WGS) entry which is preliminary data.</text>
</comment>
<comment type="similarity">
    <text evidence="2 7">Belongs to the Casparian strip membrane proteins (CASP) family.</text>
</comment>
<evidence type="ECO:0000256" key="6">
    <source>
        <dbReference type="ARBA" id="ARBA00023136"/>
    </source>
</evidence>
<feature type="transmembrane region" description="Helical" evidence="7">
    <location>
        <begin position="51"/>
        <end position="71"/>
    </location>
</feature>
<evidence type="ECO:0000313" key="11">
    <source>
        <dbReference type="Proteomes" id="UP001604277"/>
    </source>
</evidence>
<evidence type="ECO:0000256" key="4">
    <source>
        <dbReference type="ARBA" id="ARBA00022692"/>
    </source>
</evidence>
<keyword evidence="3 7" id="KW-1003">Cell membrane</keyword>
<evidence type="ECO:0000259" key="9">
    <source>
        <dbReference type="Pfam" id="PF04535"/>
    </source>
</evidence>
<dbReference type="InterPro" id="IPR006459">
    <property type="entry name" value="CASP/CASPL"/>
</dbReference>
<evidence type="ECO:0000256" key="8">
    <source>
        <dbReference type="SAM" id="MobiDB-lite"/>
    </source>
</evidence>
<keyword evidence="5 7" id="KW-1133">Transmembrane helix</keyword>
<feature type="domain" description="Casparian strip membrane protein" evidence="9">
    <location>
        <begin position="44"/>
        <end position="192"/>
    </location>
</feature>
<keyword evidence="4 7" id="KW-0812">Transmembrane</keyword>
<dbReference type="InterPro" id="IPR044173">
    <property type="entry name" value="CASPL"/>
</dbReference>
<evidence type="ECO:0000256" key="5">
    <source>
        <dbReference type="ARBA" id="ARBA00022989"/>
    </source>
</evidence>
<protein>
    <recommendedName>
        <fullName evidence="7">CASP-like protein</fullName>
    </recommendedName>
</protein>
<evidence type="ECO:0000256" key="2">
    <source>
        <dbReference type="ARBA" id="ARBA00007651"/>
    </source>
</evidence>
<comment type="subcellular location">
    <subcellularLocation>
        <location evidence="1 7">Cell membrane</location>
        <topology evidence="1 7">Multi-pass membrane protein</topology>
    </subcellularLocation>
</comment>
<feature type="transmembrane region" description="Helical" evidence="7">
    <location>
        <begin position="182"/>
        <end position="204"/>
    </location>
</feature>
<name>A0ABD1T7W0_9LAMI</name>
<evidence type="ECO:0000256" key="3">
    <source>
        <dbReference type="ARBA" id="ARBA00022475"/>
    </source>
</evidence>
<keyword evidence="11" id="KW-1185">Reference proteome</keyword>
<evidence type="ECO:0000256" key="7">
    <source>
        <dbReference type="RuleBase" id="RU361233"/>
    </source>
</evidence>
<dbReference type="Pfam" id="PF04535">
    <property type="entry name" value="CASP_dom"/>
    <property type="match status" value="1"/>
</dbReference>
<dbReference type="InterPro" id="IPR006702">
    <property type="entry name" value="CASP_dom"/>
</dbReference>
<comment type="subunit">
    <text evidence="7">Homodimer and heterodimers.</text>
</comment>
<dbReference type="Proteomes" id="UP001604277">
    <property type="component" value="Unassembled WGS sequence"/>
</dbReference>
<evidence type="ECO:0000313" key="10">
    <source>
        <dbReference type="EMBL" id="KAL2508802.1"/>
    </source>
</evidence>
<dbReference type="AlphaFoldDB" id="A0ABD1T7W0"/>
<organism evidence="10 11">
    <name type="scientific">Forsythia ovata</name>
    <dbReference type="NCBI Taxonomy" id="205694"/>
    <lineage>
        <taxon>Eukaryota</taxon>
        <taxon>Viridiplantae</taxon>
        <taxon>Streptophyta</taxon>
        <taxon>Embryophyta</taxon>
        <taxon>Tracheophyta</taxon>
        <taxon>Spermatophyta</taxon>
        <taxon>Magnoliopsida</taxon>
        <taxon>eudicotyledons</taxon>
        <taxon>Gunneridae</taxon>
        <taxon>Pentapetalae</taxon>
        <taxon>asterids</taxon>
        <taxon>lamiids</taxon>
        <taxon>Lamiales</taxon>
        <taxon>Oleaceae</taxon>
        <taxon>Forsythieae</taxon>
        <taxon>Forsythia</taxon>
    </lineage>
</organism>
<dbReference type="NCBIfam" id="TIGR01569">
    <property type="entry name" value="A_tha_TIGR01569"/>
    <property type="match status" value="1"/>
</dbReference>
<dbReference type="PANTHER" id="PTHR36488:SF11">
    <property type="entry name" value="CASP-LIKE PROTEIN"/>
    <property type="match status" value="1"/>
</dbReference>
<keyword evidence="6 7" id="KW-0472">Membrane</keyword>
<feature type="region of interest" description="Disordered" evidence="8">
    <location>
        <begin position="1"/>
        <end position="20"/>
    </location>
</feature>
<evidence type="ECO:0000256" key="1">
    <source>
        <dbReference type="ARBA" id="ARBA00004651"/>
    </source>
</evidence>
<dbReference type="EMBL" id="JBFOLJ010000009">
    <property type="protein sequence ID" value="KAL2508802.1"/>
    <property type="molecule type" value="Genomic_DNA"/>
</dbReference>
<sequence length="207" mass="22133">MEKSESTSRPIEIAETSKERKGKAPLLAAAPPVAAEHARGGYKRGISIFDLILRISAMASALAATIAMGTTEETLPFFTQFFQFQASYDDLPTFTFFVVAMAIVSGYLILSIPFSIVCIVRPLAVGPRLLLIILDTVIVPLTTAAAGSSAAIVYLAHNGNSGANWLAICQQFNDFCQRVSGAVVAAFITVVLLIFLIVLSAIAIRKH</sequence>
<gene>
    <name evidence="10" type="ORF">Fot_32449</name>
</gene>
<dbReference type="GO" id="GO:0005886">
    <property type="term" value="C:plasma membrane"/>
    <property type="evidence" value="ECO:0007669"/>
    <property type="project" value="UniProtKB-SubCell"/>
</dbReference>
<dbReference type="PANTHER" id="PTHR36488">
    <property type="entry name" value="CASP-LIKE PROTEIN 1U1"/>
    <property type="match status" value="1"/>
</dbReference>
<feature type="transmembrane region" description="Helical" evidence="7">
    <location>
        <begin position="91"/>
        <end position="117"/>
    </location>
</feature>
<reference evidence="11" key="1">
    <citation type="submission" date="2024-07" db="EMBL/GenBank/DDBJ databases">
        <title>Two chromosome-level genome assemblies of Korean endemic species Abeliophyllum distichum and Forsythia ovata (Oleaceae).</title>
        <authorList>
            <person name="Jang H."/>
        </authorList>
    </citation>
    <scope>NUCLEOTIDE SEQUENCE [LARGE SCALE GENOMIC DNA]</scope>
</reference>